<name>A0A9Q1L7S4_9SOLA</name>
<evidence type="ECO:0000256" key="1">
    <source>
        <dbReference type="SAM" id="MobiDB-lite"/>
    </source>
</evidence>
<gene>
    <name evidence="2" type="ORF">K7X08_035858</name>
</gene>
<dbReference type="EMBL" id="JAJAGQ010000022">
    <property type="protein sequence ID" value="KAJ8529023.1"/>
    <property type="molecule type" value="Genomic_DNA"/>
</dbReference>
<sequence length="151" mass="17155">MWKQLKEQPEHNVSGNRCGSLTLEQVAQPILRVSTALADNEEEVPIALLVKKKFKYWLRKASRDPLSRNVNEMIEKEVSQTLHRTPHARSKKRQVEGELEQVLQASRKSKRVNTRGETNTEGIKKLGESSIRSSKRKGKAATIVRSKQIGT</sequence>
<proteinExistence type="predicted"/>
<protein>
    <submittedName>
        <fullName evidence="2">Uncharacterized protein</fullName>
    </submittedName>
</protein>
<dbReference type="AlphaFoldDB" id="A0A9Q1L7S4"/>
<comment type="caution">
    <text evidence="2">The sequence shown here is derived from an EMBL/GenBank/DDBJ whole genome shotgun (WGS) entry which is preliminary data.</text>
</comment>
<organism evidence="2 3">
    <name type="scientific">Anisodus acutangulus</name>
    <dbReference type="NCBI Taxonomy" id="402998"/>
    <lineage>
        <taxon>Eukaryota</taxon>
        <taxon>Viridiplantae</taxon>
        <taxon>Streptophyta</taxon>
        <taxon>Embryophyta</taxon>
        <taxon>Tracheophyta</taxon>
        <taxon>Spermatophyta</taxon>
        <taxon>Magnoliopsida</taxon>
        <taxon>eudicotyledons</taxon>
        <taxon>Gunneridae</taxon>
        <taxon>Pentapetalae</taxon>
        <taxon>asterids</taxon>
        <taxon>lamiids</taxon>
        <taxon>Solanales</taxon>
        <taxon>Solanaceae</taxon>
        <taxon>Solanoideae</taxon>
        <taxon>Hyoscyameae</taxon>
        <taxon>Anisodus</taxon>
    </lineage>
</organism>
<dbReference type="Proteomes" id="UP001152561">
    <property type="component" value="Unassembled WGS sequence"/>
</dbReference>
<reference evidence="3" key="1">
    <citation type="journal article" date="2023" name="Proc. Natl. Acad. Sci. U.S.A.">
        <title>Genomic and structural basis for evolution of tropane alkaloid biosynthesis.</title>
        <authorList>
            <person name="Wanga Y.-J."/>
            <person name="Taina T."/>
            <person name="Yua J.-Y."/>
            <person name="Lia J."/>
            <person name="Xua B."/>
            <person name="Chenc J."/>
            <person name="D'Auriad J.C."/>
            <person name="Huanga J.-P."/>
            <person name="Huanga S.-X."/>
        </authorList>
    </citation>
    <scope>NUCLEOTIDE SEQUENCE [LARGE SCALE GENOMIC DNA]</scope>
    <source>
        <strain evidence="3">cv. KIB-2019</strain>
    </source>
</reference>
<evidence type="ECO:0000313" key="2">
    <source>
        <dbReference type="EMBL" id="KAJ8529023.1"/>
    </source>
</evidence>
<keyword evidence="3" id="KW-1185">Reference proteome</keyword>
<evidence type="ECO:0000313" key="3">
    <source>
        <dbReference type="Proteomes" id="UP001152561"/>
    </source>
</evidence>
<accession>A0A9Q1L7S4</accession>
<feature type="region of interest" description="Disordered" evidence="1">
    <location>
        <begin position="77"/>
        <end position="151"/>
    </location>
</feature>